<proteinExistence type="predicted"/>
<gene>
    <name evidence="2" type="ORF">ANCCAN_29782</name>
</gene>
<dbReference type="EMBL" id="JOJR01019106">
    <property type="protein sequence ID" value="RCN24520.1"/>
    <property type="molecule type" value="Genomic_DNA"/>
</dbReference>
<keyword evidence="3" id="KW-1185">Reference proteome</keyword>
<name>A0A368F0J3_ANCCA</name>
<dbReference type="AlphaFoldDB" id="A0A368F0J3"/>
<sequence length="104" mass="11490">MKCRNQLVKGVLLWRYSILGRGDRKEGNQFIPETHLEQWTKMEPKGLISAYLQLSKSKLTMLVTSTAVAGVLMAPVSISAVPLAACAAGLNLEQYNFIFVFTSV</sequence>
<evidence type="ECO:0000313" key="2">
    <source>
        <dbReference type="EMBL" id="RCN24520.1"/>
    </source>
</evidence>
<reference evidence="2 3" key="1">
    <citation type="submission" date="2014-10" db="EMBL/GenBank/DDBJ databases">
        <title>Draft genome of the hookworm Ancylostoma caninum.</title>
        <authorList>
            <person name="Mitreva M."/>
        </authorList>
    </citation>
    <scope>NUCLEOTIDE SEQUENCE [LARGE SCALE GENOMIC DNA]</scope>
    <source>
        <strain evidence="2 3">Baltimore</strain>
    </source>
</reference>
<keyword evidence="1" id="KW-0472">Membrane</keyword>
<protein>
    <submittedName>
        <fullName evidence="2">Uncharacterized protein</fullName>
    </submittedName>
</protein>
<dbReference type="Proteomes" id="UP000252519">
    <property type="component" value="Unassembled WGS sequence"/>
</dbReference>
<keyword evidence="1" id="KW-0812">Transmembrane</keyword>
<comment type="caution">
    <text evidence="2">The sequence shown here is derived from an EMBL/GenBank/DDBJ whole genome shotgun (WGS) entry which is preliminary data.</text>
</comment>
<keyword evidence="1" id="KW-1133">Transmembrane helix</keyword>
<accession>A0A368F0J3</accession>
<evidence type="ECO:0000256" key="1">
    <source>
        <dbReference type="SAM" id="Phobius"/>
    </source>
</evidence>
<dbReference type="STRING" id="29170.A0A368F0J3"/>
<dbReference type="OrthoDB" id="5211at2759"/>
<feature type="transmembrane region" description="Helical" evidence="1">
    <location>
        <begin position="59"/>
        <end position="85"/>
    </location>
</feature>
<evidence type="ECO:0000313" key="3">
    <source>
        <dbReference type="Proteomes" id="UP000252519"/>
    </source>
</evidence>
<feature type="non-terminal residue" evidence="2">
    <location>
        <position position="104"/>
    </location>
</feature>
<organism evidence="2 3">
    <name type="scientific">Ancylostoma caninum</name>
    <name type="common">Dog hookworm</name>
    <dbReference type="NCBI Taxonomy" id="29170"/>
    <lineage>
        <taxon>Eukaryota</taxon>
        <taxon>Metazoa</taxon>
        <taxon>Ecdysozoa</taxon>
        <taxon>Nematoda</taxon>
        <taxon>Chromadorea</taxon>
        <taxon>Rhabditida</taxon>
        <taxon>Rhabditina</taxon>
        <taxon>Rhabditomorpha</taxon>
        <taxon>Strongyloidea</taxon>
        <taxon>Ancylostomatidae</taxon>
        <taxon>Ancylostomatinae</taxon>
        <taxon>Ancylostoma</taxon>
    </lineage>
</organism>